<name>A0A0W0VNE6_9GAMM</name>
<dbReference type="EMBL" id="LNYK01000014">
    <property type="protein sequence ID" value="KTD21598.1"/>
    <property type="molecule type" value="Genomic_DNA"/>
</dbReference>
<evidence type="ECO:0000313" key="7">
    <source>
        <dbReference type="Proteomes" id="UP000054997"/>
    </source>
</evidence>
<dbReference type="Proteomes" id="UP000054997">
    <property type="component" value="Unassembled WGS sequence"/>
</dbReference>
<dbReference type="PANTHER" id="PTHR37326:SF2">
    <property type="entry name" value="SUCCINYLGLUTAMATE DESUCCINYLASE_ASPARTOACYLASE FAMILY PROTEIN"/>
    <property type="match status" value="1"/>
</dbReference>
<protein>
    <submittedName>
        <fullName evidence="6">Succinylglutamate desuccinylase/aspartoacylase</fullName>
    </submittedName>
</protein>
<dbReference type="InterPro" id="IPR055438">
    <property type="entry name" value="AstE_AspA_cat"/>
</dbReference>
<dbReference type="AlphaFoldDB" id="A0A0W0VNE6"/>
<dbReference type="Gene3D" id="3.40.630.10">
    <property type="entry name" value="Zn peptidases"/>
    <property type="match status" value="1"/>
</dbReference>
<keyword evidence="4" id="KW-0862">Zinc</keyword>
<evidence type="ECO:0000313" key="6">
    <source>
        <dbReference type="EMBL" id="KTD21598.1"/>
    </source>
</evidence>
<reference evidence="6 7" key="1">
    <citation type="submission" date="2015-11" db="EMBL/GenBank/DDBJ databases">
        <title>Genomic analysis of 38 Legionella species identifies large and diverse effector repertoires.</title>
        <authorList>
            <person name="Burstein D."/>
            <person name="Amaro F."/>
            <person name="Zusman T."/>
            <person name="Lifshitz Z."/>
            <person name="Cohen O."/>
            <person name="Gilbert J.A."/>
            <person name="Pupko T."/>
            <person name="Shuman H.A."/>
            <person name="Segal G."/>
        </authorList>
    </citation>
    <scope>NUCLEOTIDE SEQUENCE [LARGE SCALE GENOMIC DNA]</scope>
    <source>
        <strain evidence="6 7">ATCC 49505</strain>
    </source>
</reference>
<dbReference type="Pfam" id="PF24827">
    <property type="entry name" value="AstE_AspA_cat"/>
    <property type="match status" value="1"/>
</dbReference>
<evidence type="ECO:0000256" key="1">
    <source>
        <dbReference type="ARBA" id="ARBA00001947"/>
    </source>
</evidence>
<keyword evidence="3" id="KW-0378">Hydrolase</keyword>
<dbReference type="InterPro" id="IPR053138">
    <property type="entry name" value="N-alpha-Ac-DABA_deacetylase"/>
</dbReference>
<feature type="domain" description="Succinylglutamate desuccinylase/Aspartoacylase catalytic" evidence="5">
    <location>
        <begin position="47"/>
        <end position="223"/>
    </location>
</feature>
<evidence type="ECO:0000256" key="3">
    <source>
        <dbReference type="ARBA" id="ARBA00022801"/>
    </source>
</evidence>
<evidence type="ECO:0000256" key="2">
    <source>
        <dbReference type="ARBA" id="ARBA00022723"/>
    </source>
</evidence>
<dbReference type="PATRIC" id="fig|45068.5.peg.813"/>
<dbReference type="PIRSF" id="PIRSF039012">
    <property type="entry name" value="ASP"/>
    <property type="match status" value="1"/>
</dbReference>
<dbReference type="GO" id="GO:0046872">
    <property type="term" value="F:metal ion binding"/>
    <property type="evidence" value="ECO:0007669"/>
    <property type="project" value="UniProtKB-KW"/>
</dbReference>
<dbReference type="GO" id="GO:0016788">
    <property type="term" value="F:hydrolase activity, acting on ester bonds"/>
    <property type="evidence" value="ECO:0007669"/>
    <property type="project" value="InterPro"/>
</dbReference>
<dbReference type="STRING" id="45068.Llon_0763"/>
<dbReference type="RefSeq" id="WP_058528774.1">
    <property type="nucleotide sequence ID" value="NZ_CAAAHZ010000014.1"/>
</dbReference>
<proteinExistence type="predicted"/>
<accession>A0A0W0VNE6</accession>
<dbReference type="GO" id="GO:0016811">
    <property type="term" value="F:hydrolase activity, acting on carbon-nitrogen (but not peptide) bonds, in linear amides"/>
    <property type="evidence" value="ECO:0007669"/>
    <property type="project" value="InterPro"/>
</dbReference>
<gene>
    <name evidence="6" type="ORF">Llon_0763</name>
</gene>
<keyword evidence="7" id="KW-1185">Reference proteome</keyword>
<dbReference type="SUPFAM" id="SSF53187">
    <property type="entry name" value="Zn-dependent exopeptidases"/>
    <property type="match status" value="1"/>
</dbReference>
<evidence type="ECO:0000259" key="5">
    <source>
        <dbReference type="Pfam" id="PF24827"/>
    </source>
</evidence>
<keyword evidence="2" id="KW-0479">Metal-binding</keyword>
<sequence>MKNTNITICDATIHPGETANLALPLPEFYSCTSFYMPIKVIHGKEAGPCLLIFSAVKGDELNGLEIINRLLESIEKTSIRGTLIAVPVLNVFGLVAPSKAMSHETSLERSFPGVEDGSYGERLAYVFTREILCKANICIELQTGSLNHDILPQVYCSIENSESKRLAQTFAAPVITNVSTQNNTLRQTTEQLHIPLLVYQAGEAMRFDESAIKLGLSGIHNVMCTMGMIDDSYDKEHSSFNPIFSQDEDWIRAHRSGVLLSEVELGQMIKKGQRIGRINDPFSADTAETVQAPQDGIVVGINRHPLIHEGQTIFKLASFIDYDRAETALEAWGDKTIKP</sequence>
<comment type="caution">
    <text evidence="6">The sequence shown here is derived from an EMBL/GenBank/DDBJ whole genome shotgun (WGS) entry which is preliminary data.</text>
</comment>
<dbReference type="PANTHER" id="PTHR37326">
    <property type="entry name" value="BLL3975 PROTEIN"/>
    <property type="match status" value="1"/>
</dbReference>
<dbReference type="CDD" id="cd06251">
    <property type="entry name" value="M14_ASTE_ASPA-like"/>
    <property type="match status" value="1"/>
</dbReference>
<dbReference type="InterPro" id="IPR043795">
    <property type="entry name" value="N-alpha-Ac-DABA-like"/>
</dbReference>
<dbReference type="OrthoDB" id="9782876at2"/>
<comment type="cofactor">
    <cofactor evidence="1">
        <name>Zn(2+)</name>
        <dbReference type="ChEBI" id="CHEBI:29105"/>
    </cofactor>
</comment>
<organism evidence="6 7">
    <name type="scientific">Legionella londiniensis</name>
    <dbReference type="NCBI Taxonomy" id="45068"/>
    <lineage>
        <taxon>Bacteria</taxon>
        <taxon>Pseudomonadati</taxon>
        <taxon>Pseudomonadota</taxon>
        <taxon>Gammaproteobacteria</taxon>
        <taxon>Legionellales</taxon>
        <taxon>Legionellaceae</taxon>
        <taxon>Legionella</taxon>
    </lineage>
</organism>
<evidence type="ECO:0000256" key="4">
    <source>
        <dbReference type="ARBA" id="ARBA00022833"/>
    </source>
</evidence>